<reference evidence="5" key="1">
    <citation type="submission" date="2024-03" db="EMBL/GenBank/DDBJ databases">
        <title>Chitinophaga horti sp. nov., isolated from garden soil.</title>
        <authorList>
            <person name="Lee D.S."/>
            <person name="Han D.M."/>
            <person name="Baek J.H."/>
            <person name="Choi D.G."/>
            <person name="Jeon J.H."/>
            <person name="Jeon C.O."/>
        </authorList>
    </citation>
    <scope>NUCLEOTIDE SEQUENCE [LARGE SCALE GENOMIC DNA]</scope>
    <source>
        <strain evidence="5">GPA1</strain>
    </source>
</reference>
<dbReference type="Proteomes" id="UP001485459">
    <property type="component" value="Chromosome"/>
</dbReference>
<feature type="chain" id="PRO_5045113402" evidence="2">
    <location>
        <begin position="19"/>
        <end position="396"/>
    </location>
</feature>
<feature type="domain" description="Thioredoxin" evidence="3">
    <location>
        <begin position="5"/>
        <end position="138"/>
    </location>
</feature>
<dbReference type="PANTHER" id="PTHR43601">
    <property type="entry name" value="THIOREDOXIN, MITOCHONDRIAL"/>
    <property type="match status" value="1"/>
</dbReference>
<keyword evidence="5" id="KW-1185">Reference proteome</keyword>
<keyword evidence="1" id="KW-0676">Redox-active center</keyword>
<dbReference type="PROSITE" id="PS51352">
    <property type="entry name" value="THIOREDOXIN_2"/>
    <property type="match status" value="1"/>
</dbReference>
<dbReference type="PANTHER" id="PTHR43601:SF3">
    <property type="entry name" value="THIOREDOXIN, MITOCHONDRIAL"/>
    <property type="match status" value="1"/>
</dbReference>
<dbReference type="Gene3D" id="3.40.30.10">
    <property type="entry name" value="Glutaredoxin"/>
    <property type="match status" value="1"/>
</dbReference>
<dbReference type="SUPFAM" id="SSF52833">
    <property type="entry name" value="Thioredoxin-like"/>
    <property type="match status" value="1"/>
</dbReference>
<organism evidence="4 5">
    <name type="scientific">Chitinophaga pollutisoli</name>
    <dbReference type="NCBI Taxonomy" id="3133966"/>
    <lineage>
        <taxon>Bacteria</taxon>
        <taxon>Pseudomonadati</taxon>
        <taxon>Bacteroidota</taxon>
        <taxon>Chitinophagia</taxon>
        <taxon>Chitinophagales</taxon>
        <taxon>Chitinophagaceae</taxon>
        <taxon>Chitinophaga</taxon>
    </lineage>
</organism>
<dbReference type="InterPro" id="IPR036249">
    <property type="entry name" value="Thioredoxin-like_sf"/>
</dbReference>
<evidence type="ECO:0000256" key="1">
    <source>
        <dbReference type="ARBA" id="ARBA00023284"/>
    </source>
</evidence>
<name>A0ABZ2YVJ7_9BACT</name>
<accession>A0ABZ2YVJ7</accession>
<evidence type="ECO:0000256" key="2">
    <source>
        <dbReference type="SAM" id="SignalP"/>
    </source>
</evidence>
<dbReference type="Gene3D" id="1.25.40.10">
    <property type="entry name" value="Tetratricopeptide repeat domain"/>
    <property type="match status" value="1"/>
</dbReference>
<dbReference type="Pfam" id="PF13899">
    <property type="entry name" value="Thioredoxin_7"/>
    <property type="match status" value="1"/>
</dbReference>
<dbReference type="PROSITE" id="PS00194">
    <property type="entry name" value="THIOREDOXIN_1"/>
    <property type="match status" value="1"/>
</dbReference>
<gene>
    <name evidence="4" type="ORF">WJU16_10375</name>
</gene>
<proteinExistence type="predicted"/>
<evidence type="ECO:0000313" key="4">
    <source>
        <dbReference type="EMBL" id="WZN43437.1"/>
    </source>
</evidence>
<dbReference type="InterPro" id="IPR011990">
    <property type="entry name" value="TPR-like_helical_dom_sf"/>
</dbReference>
<dbReference type="InterPro" id="IPR017937">
    <property type="entry name" value="Thioredoxin_CS"/>
</dbReference>
<dbReference type="InterPro" id="IPR013766">
    <property type="entry name" value="Thioredoxin_domain"/>
</dbReference>
<feature type="signal peptide" evidence="2">
    <location>
        <begin position="1"/>
        <end position="18"/>
    </location>
</feature>
<keyword evidence="2" id="KW-0732">Signal</keyword>
<dbReference type="RefSeq" id="WP_341838246.1">
    <property type="nucleotide sequence ID" value="NZ_CP149822.1"/>
</dbReference>
<evidence type="ECO:0000259" key="3">
    <source>
        <dbReference type="PROSITE" id="PS51352"/>
    </source>
</evidence>
<dbReference type="EMBL" id="CP149822">
    <property type="protein sequence ID" value="WZN43437.1"/>
    <property type="molecule type" value="Genomic_DNA"/>
</dbReference>
<protein>
    <submittedName>
        <fullName evidence="4">Thioredoxin family protein</fullName>
    </submittedName>
</protein>
<evidence type="ECO:0000313" key="5">
    <source>
        <dbReference type="Proteomes" id="UP001485459"/>
    </source>
</evidence>
<sequence>MKPFLLICALFAAFTAKSQDGIQFGTASWNETLAQAAKENKLVFLDCYTSWCAPCKWMDKNVFVLKDVADFYNGQFVNTKIDMEKGEGPELRKKYNVQSYPTYLFINGKGEVIHRSGSRMSAEEFLEEGRMAADPQRNTAALAKRYADGQRDVPFLLNYYLALNRSDRQTAEKVAGEITSKMTDSTLGTPLGWKVIKNLARSSNDKLGKFYLAHQNDFKHFAPAEEQSALTDRLLSSTLYQHIYAGREAEFYEGLKHFSKSSSKDHQQQAVMLEAEFLLREGRAKQYVALTDKAMKGVFKNDAEKLSFLARRISGKKEIDEKMKPFLPQAYKLAKKAVEIAPEEYSVQSTFGWICLSLKNKEEGLKAAQKARLLADAETSKIQKLAQELVDEFNKI</sequence>